<evidence type="ECO:0000313" key="8">
    <source>
        <dbReference type="EMBL" id="RPB10117.1"/>
    </source>
</evidence>
<name>A0A3N4KHT8_9PEZI</name>
<dbReference type="GO" id="GO:0009443">
    <property type="term" value="P:pyridoxal 5'-phosphate salvage"/>
    <property type="evidence" value="ECO:0007669"/>
    <property type="project" value="InterPro"/>
</dbReference>
<dbReference type="NCBIfam" id="TIGR00687">
    <property type="entry name" value="pyridox_kin"/>
    <property type="match status" value="1"/>
</dbReference>
<dbReference type="Proteomes" id="UP000277580">
    <property type="component" value="Unassembled WGS sequence"/>
</dbReference>
<dbReference type="PANTHER" id="PTHR10534:SF2">
    <property type="entry name" value="PYRIDOXAL KINASE"/>
    <property type="match status" value="1"/>
</dbReference>
<dbReference type="Gene3D" id="3.40.1190.20">
    <property type="match status" value="1"/>
</dbReference>
<evidence type="ECO:0000256" key="2">
    <source>
        <dbReference type="ARBA" id="ARBA00012104"/>
    </source>
</evidence>
<keyword evidence="4" id="KW-0547">Nucleotide-binding</keyword>
<evidence type="ECO:0000313" key="9">
    <source>
        <dbReference type="Proteomes" id="UP000277580"/>
    </source>
</evidence>
<evidence type="ECO:0000256" key="3">
    <source>
        <dbReference type="ARBA" id="ARBA00022679"/>
    </source>
</evidence>
<evidence type="ECO:0000256" key="4">
    <source>
        <dbReference type="ARBA" id="ARBA00022741"/>
    </source>
</evidence>
<feature type="domain" description="Pyridoxamine kinase/Phosphomethylpyrimidine kinase" evidence="7">
    <location>
        <begin position="84"/>
        <end position="236"/>
    </location>
</feature>
<dbReference type="GO" id="GO:0005829">
    <property type="term" value="C:cytosol"/>
    <property type="evidence" value="ECO:0007669"/>
    <property type="project" value="TreeGrafter"/>
</dbReference>
<dbReference type="AlphaFoldDB" id="A0A3N4KHT8"/>
<reference evidence="8 9" key="1">
    <citation type="journal article" date="2018" name="Nat. Ecol. Evol.">
        <title>Pezizomycetes genomes reveal the molecular basis of ectomycorrhizal truffle lifestyle.</title>
        <authorList>
            <person name="Murat C."/>
            <person name="Payen T."/>
            <person name="Noel B."/>
            <person name="Kuo A."/>
            <person name="Morin E."/>
            <person name="Chen J."/>
            <person name="Kohler A."/>
            <person name="Krizsan K."/>
            <person name="Balestrini R."/>
            <person name="Da Silva C."/>
            <person name="Montanini B."/>
            <person name="Hainaut M."/>
            <person name="Levati E."/>
            <person name="Barry K.W."/>
            <person name="Belfiori B."/>
            <person name="Cichocki N."/>
            <person name="Clum A."/>
            <person name="Dockter R.B."/>
            <person name="Fauchery L."/>
            <person name="Guy J."/>
            <person name="Iotti M."/>
            <person name="Le Tacon F."/>
            <person name="Lindquist E.A."/>
            <person name="Lipzen A."/>
            <person name="Malagnac F."/>
            <person name="Mello A."/>
            <person name="Molinier V."/>
            <person name="Miyauchi S."/>
            <person name="Poulain J."/>
            <person name="Riccioni C."/>
            <person name="Rubini A."/>
            <person name="Sitrit Y."/>
            <person name="Splivallo R."/>
            <person name="Traeger S."/>
            <person name="Wang M."/>
            <person name="Zifcakova L."/>
            <person name="Wipf D."/>
            <person name="Zambonelli A."/>
            <person name="Paolocci F."/>
            <person name="Nowrousian M."/>
            <person name="Ottonello S."/>
            <person name="Baldrian P."/>
            <person name="Spatafora J.W."/>
            <person name="Henrissat B."/>
            <person name="Nagy L.G."/>
            <person name="Aury J.M."/>
            <person name="Wincker P."/>
            <person name="Grigoriev I.V."/>
            <person name="Bonfante P."/>
            <person name="Martin F.M."/>
        </authorList>
    </citation>
    <scope>NUCLEOTIDE SEQUENCE [LARGE SCALE GENOMIC DNA]</scope>
    <source>
        <strain evidence="8 9">CCBAS932</strain>
    </source>
</reference>
<dbReference type="GO" id="GO:0008478">
    <property type="term" value="F:pyridoxal kinase activity"/>
    <property type="evidence" value="ECO:0007669"/>
    <property type="project" value="UniProtKB-EC"/>
</dbReference>
<protein>
    <recommendedName>
        <fullName evidence="2">pyridoxal kinase</fullName>
        <ecNumber evidence="2">2.7.1.35</ecNumber>
    </recommendedName>
</protein>
<dbReference type="InParanoid" id="A0A3N4KHT8"/>
<keyword evidence="5 8" id="KW-0418">Kinase</keyword>
<keyword evidence="6" id="KW-0067">ATP-binding</keyword>
<keyword evidence="3" id="KW-0808">Transferase</keyword>
<proteinExistence type="inferred from homology"/>
<comment type="similarity">
    <text evidence="1">Belongs to the pyridoxine kinase family.</text>
</comment>
<accession>A0A3N4KHT8</accession>
<organism evidence="8 9">
    <name type="scientific">Morchella conica CCBAS932</name>
    <dbReference type="NCBI Taxonomy" id="1392247"/>
    <lineage>
        <taxon>Eukaryota</taxon>
        <taxon>Fungi</taxon>
        <taxon>Dikarya</taxon>
        <taxon>Ascomycota</taxon>
        <taxon>Pezizomycotina</taxon>
        <taxon>Pezizomycetes</taxon>
        <taxon>Pezizales</taxon>
        <taxon>Morchellaceae</taxon>
        <taxon>Morchella</taxon>
    </lineage>
</organism>
<evidence type="ECO:0000256" key="1">
    <source>
        <dbReference type="ARBA" id="ARBA00008805"/>
    </source>
</evidence>
<sequence>MAAAEDSRVLAIASHVVSGYVGNCVTTFVLQVMGLEVSPLNTVQFSNHSGYKQTKGYRTTGAQIKELYEGLKMNGNDDFGMLLTGYIPGAEGVEVVGEIVRNLKERKKVFWLLDPVMGDQGRLYVADDVIPVYKSLLPLADLIVPNQFEAELLSGVKVDSLESLSQALTTLHQTYKVPHVIITSVTFGTSDKKMECAGSTVTSTGSSRKFVVDVSIIDGFFSGTGDMFAALTMARFRAEAEADGLLGTASWMSPDGVDALELPLARAVEKVLGSMHNVLLKTQEVRDRRMATLRAAVPDEALEERARHVRLTKASELRLVQSQRELLDPGDCVKAARLE</sequence>
<evidence type="ECO:0000256" key="5">
    <source>
        <dbReference type="ARBA" id="ARBA00022777"/>
    </source>
</evidence>
<dbReference type="SUPFAM" id="SSF53613">
    <property type="entry name" value="Ribokinase-like"/>
    <property type="match status" value="1"/>
</dbReference>
<dbReference type="EMBL" id="ML119145">
    <property type="protein sequence ID" value="RPB10117.1"/>
    <property type="molecule type" value="Genomic_DNA"/>
</dbReference>
<gene>
    <name evidence="8" type="ORF">P167DRAFT_537815</name>
</gene>
<dbReference type="GO" id="GO:0005524">
    <property type="term" value="F:ATP binding"/>
    <property type="evidence" value="ECO:0007669"/>
    <property type="project" value="UniProtKB-KW"/>
</dbReference>
<dbReference type="STRING" id="1392247.A0A3N4KHT8"/>
<dbReference type="Pfam" id="PF08543">
    <property type="entry name" value="Phos_pyr_kin"/>
    <property type="match status" value="1"/>
</dbReference>
<keyword evidence="9" id="KW-1185">Reference proteome</keyword>
<dbReference type="PANTHER" id="PTHR10534">
    <property type="entry name" value="PYRIDOXAL KINASE"/>
    <property type="match status" value="1"/>
</dbReference>
<dbReference type="InterPro" id="IPR029056">
    <property type="entry name" value="Ribokinase-like"/>
</dbReference>
<evidence type="ECO:0000259" key="7">
    <source>
        <dbReference type="Pfam" id="PF08543"/>
    </source>
</evidence>
<dbReference type="InterPro" id="IPR013749">
    <property type="entry name" value="PM/HMP-P_kinase-1"/>
</dbReference>
<dbReference type="CDD" id="cd01173">
    <property type="entry name" value="pyridoxal_pyridoxamine_kinase"/>
    <property type="match status" value="1"/>
</dbReference>
<dbReference type="EC" id="2.7.1.35" evidence="2"/>
<evidence type="ECO:0000256" key="6">
    <source>
        <dbReference type="ARBA" id="ARBA00022840"/>
    </source>
</evidence>
<dbReference type="InterPro" id="IPR004625">
    <property type="entry name" value="PyrdxlKinase"/>
</dbReference>
<dbReference type="FunCoup" id="A0A3N4KHT8">
    <property type="interactions" value="296"/>
</dbReference>
<dbReference type="OrthoDB" id="2104723at2759"/>